<sequence>MEILLEATDIFDLDISRKIEENMILVGDQLEKEPEYQLTVSFHVGLLDDARMDDIDVKISEREKNETKKDRINNLLRFQLTSIDNSLSQHGFNISYMSIRGEFLEAQNIIRVQLEKQETTHNSHDTKRKSKSPMKIRSIMPSLPYIQDVTGKFASKRLNEIYSEIRTAIHDKKILSEALEIDSTEDENILFQAFVKQYHGLWLNTRENEKALFEKLYGKIERALDNRIELMQASDKNES</sequence>
<dbReference type="RefSeq" id="WP_099520715.1">
    <property type="nucleotide sequence ID" value="NZ_CP016808.1"/>
</dbReference>
<proteinExistence type="predicted"/>
<dbReference type="EMBL" id="CP016808">
    <property type="protein sequence ID" value="ANY69725.1"/>
    <property type="molecule type" value="Genomic_DNA"/>
</dbReference>
<organism evidence="1">
    <name type="scientific">Paenibacillus sp. BIHB 4019</name>
    <dbReference type="NCBI Taxonomy" id="1870819"/>
    <lineage>
        <taxon>Bacteria</taxon>
        <taxon>Bacillati</taxon>
        <taxon>Bacillota</taxon>
        <taxon>Bacilli</taxon>
        <taxon>Bacillales</taxon>
        <taxon>Paenibacillaceae</taxon>
        <taxon>Paenibacillus</taxon>
    </lineage>
</organism>
<accession>A0A1B2DPT7</accession>
<reference evidence="1" key="1">
    <citation type="submission" date="2016-08" db="EMBL/GenBank/DDBJ databases">
        <title>Complete Genome Seqeunce of Paenibacillus sp. BIHB 4019 from tea rhizoplane.</title>
        <authorList>
            <person name="Thakur R."/>
            <person name="Swarnkar M.K."/>
            <person name="Gulati A."/>
        </authorList>
    </citation>
    <scope>NUCLEOTIDE SEQUENCE [LARGE SCALE GENOMIC DNA]</scope>
    <source>
        <strain evidence="1">BIHB4019</strain>
    </source>
</reference>
<evidence type="ECO:0000313" key="1">
    <source>
        <dbReference type="EMBL" id="ANY69725.1"/>
    </source>
</evidence>
<protein>
    <submittedName>
        <fullName evidence="1">Uncharacterized protein</fullName>
    </submittedName>
</protein>
<gene>
    <name evidence="1" type="ORF">BBD42_26965</name>
</gene>
<dbReference type="AlphaFoldDB" id="A0A1B2DPT7"/>
<name>A0A1B2DPT7_9BACL</name>